<dbReference type="AlphaFoldDB" id="A0A2T9Y5X8"/>
<sequence>MNEATLQRIEELTEKVNQLLLAKETVPAPITVTEPEDEFITTRAPASKLKIYPMLKDALPSIEEDFFRIQLTEEERKDAIYSCPRSSFMNYLPPPLNESASTAVKKADSTLHGIQVALAQATRPYFVLFVISNAPSASQSATDVLLLPSEKRTRVEYSIEKHTGLINTITKNNYNFDLKSKNNAKNQTRSSIYNEISVKHFLNDSAPAKLKQMALVAQISVLAVAVLRAKKEGKTMIYYQESNKNKPRGCGSSSKESNQTGKDYNTRFLQSNLCYNKKDRRPTYSPGPQGAQQLCQEEEFQNGFPDIHMQDDHEKGLYDLSEPRGRFYAHSDTLEVQEISLFSMEREDFPILCSSVWTFTETSNLYKDATPSTKLGPISKNQSLGILGQSFNNRQVQEKIYREYKKIIPQIKSTGVQDQDGEVQYDIISIYYSYGDDDKLTNYEFKSPIRQGEGSQTRGQQTDQSWQNNTEKLGKLYWKSTSNEAFGIEKQFLERSEIMCCHGDYEQSSNSELRILETESAKIEQSIQYGMGNSCWIPVLFRIVAPIDNISPHKRQGIISSVLRSTTRSVVGCSILVYSDNTTSLAYVQKFEEMHLPNI</sequence>
<protein>
    <submittedName>
        <fullName evidence="2">Uncharacterized protein</fullName>
    </submittedName>
</protein>
<dbReference type="STRING" id="133385.A0A2T9Y5X8"/>
<comment type="caution">
    <text evidence="2">The sequence shown here is derived from an EMBL/GenBank/DDBJ whole genome shotgun (WGS) entry which is preliminary data.</text>
</comment>
<keyword evidence="3" id="KW-1185">Reference proteome</keyword>
<dbReference type="EMBL" id="MBFR01000456">
    <property type="protein sequence ID" value="PVU87715.1"/>
    <property type="molecule type" value="Genomic_DNA"/>
</dbReference>
<accession>A0A2T9Y5X8</accession>
<feature type="region of interest" description="Disordered" evidence="1">
    <location>
        <begin position="240"/>
        <end position="262"/>
    </location>
</feature>
<evidence type="ECO:0000313" key="2">
    <source>
        <dbReference type="EMBL" id="PVU87715.1"/>
    </source>
</evidence>
<proteinExistence type="predicted"/>
<evidence type="ECO:0000256" key="1">
    <source>
        <dbReference type="SAM" id="MobiDB-lite"/>
    </source>
</evidence>
<feature type="compositionally biased region" description="Polar residues" evidence="1">
    <location>
        <begin position="251"/>
        <end position="262"/>
    </location>
</feature>
<evidence type="ECO:0000313" key="3">
    <source>
        <dbReference type="Proteomes" id="UP000245383"/>
    </source>
</evidence>
<dbReference type="Proteomes" id="UP000245383">
    <property type="component" value="Unassembled WGS sequence"/>
</dbReference>
<dbReference type="OrthoDB" id="5545891at2759"/>
<gene>
    <name evidence="2" type="ORF">BB561_006204</name>
</gene>
<reference evidence="2 3" key="1">
    <citation type="journal article" date="2018" name="MBio">
        <title>Comparative Genomics Reveals the Core Gene Toolbox for the Fungus-Insect Symbiosis.</title>
        <authorList>
            <person name="Wang Y."/>
            <person name="Stata M."/>
            <person name="Wang W."/>
            <person name="Stajich J.E."/>
            <person name="White M.M."/>
            <person name="Moncalvo J.M."/>
        </authorList>
    </citation>
    <scope>NUCLEOTIDE SEQUENCE [LARGE SCALE GENOMIC DNA]</scope>
    <source>
        <strain evidence="2 3">SWE-8-4</strain>
    </source>
</reference>
<organism evidence="2 3">
    <name type="scientific">Smittium simulii</name>
    <dbReference type="NCBI Taxonomy" id="133385"/>
    <lineage>
        <taxon>Eukaryota</taxon>
        <taxon>Fungi</taxon>
        <taxon>Fungi incertae sedis</taxon>
        <taxon>Zoopagomycota</taxon>
        <taxon>Kickxellomycotina</taxon>
        <taxon>Harpellomycetes</taxon>
        <taxon>Harpellales</taxon>
        <taxon>Legeriomycetaceae</taxon>
        <taxon>Smittium</taxon>
    </lineage>
</organism>
<name>A0A2T9Y5X8_9FUNG</name>